<dbReference type="RefSeq" id="WP_089672982.1">
    <property type="nucleotide sequence ID" value="NZ_CP024845.1"/>
</dbReference>
<protein>
    <submittedName>
        <fullName evidence="1">Nucleotide-binding universal stress protein, UspA family</fullName>
    </submittedName>
</protein>
<sequence length="236" mass="26191">MEHPSVLVFVEFPDPKFPTSGFLNGLAYPDAELIGFYQVDEDESVEEARAEHDEEFRAELARHAEQFEERGVRTEFDLTFDDDPVETREKVAKKDGVDAILTSGGANTLGRVLIASRHTKNAEAKVNTLLNIVDRDELLSVDLIHVADPDDPEGEAEGESVLKSMSSILTDQGIPSIRINQEVRKGSDVSFELRQAARNYDLFVMGATEQDVGDEVFGPVGDYIVHEQDVAVLTLR</sequence>
<dbReference type="OrthoDB" id="157328at2157"/>
<organism evidence="1 2">
    <name type="scientific">Halohasta litchfieldiae</name>
    <dbReference type="NCBI Taxonomy" id="1073996"/>
    <lineage>
        <taxon>Archaea</taxon>
        <taxon>Methanobacteriati</taxon>
        <taxon>Methanobacteriota</taxon>
        <taxon>Stenosarchaea group</taxon>
        <taxon>Halobacteria</taxon>
        <taxon>Halobacteriales</taxon>
        <taxon>Haloferacaceae</taxon>
        <taxon>Halohasta</taxon>
    </lineage>
</organism>
<dbReference type="EMBL" id="FNYR01000017">
    <property type="protein sequence ID" value="SEJ04000.1"/>
    <property type="molecule type" value="Genomic_DNA"/>
</dbReference>
<dbReference type="KEGG" id="hae:halTADL_1243"/>
<keyword evidence="2" id="KW-1185">Reference proteome</keyword>
<gene>
    <name evidence="1" type="ORF">SAMN05444271_11760</name>
</gene>
<dbReference type="SUPFAM" id="SSF52402">
    <property type="entry name" value="Adenine nucleotide alpha hydrolases-like"/>
    <property type="match status" value="1"/>
</dbReference>
<proteinExistence type="predicted"/>
<accession>A0A2H4Q0Z6</accession>
<dbReference type="AlphaFoldDB" id="A0A1H6VTR1"/>
<reference evidence="1 2" key="1">
    <citation type="submission" date="2016-10" db="EMBL/GenBank/DDBJ databases">
        <authorList>
            <person name="de Groot N.N."/>
        </authorList>
    </citation>
    <scope>NUCLEOTIDE SEQUENCE [LARGE SCALE GENOMIC DNA]</scope>
    <source>
        <strain evidence="1 2">DSM 22187</strain>
    </source>
</reference>
<evidence type="ECO:0000313" key="2">
    <source>
        <dbReference type="Proteomes" id="UP000198888"/>
    </source>
</evidence>
<name>A0A1H6VTR1_9EURY</name>
<evidence type="ECO:0000313" key="1">
    <source>
        <dbReference type="EMBL" id="SEJ04000.1"/>
    </source>
</evidence>
<dbReference type="Proteomes" id="UP000198888">
    <property type="component" value="Unassembled WGS sequence"/>
</dbReference>
<dbReference type="GeneID" id="35002056"/>
<dbReference type="Gene3D" id="3.40.50.12370">
    <property type="match status" value="1"/>
</dbReference>
<accession>A0A1H6VTR1</accession>